<evidence type="ECO:0000256" key="4">
    <source>
        <dbReference type="ARBA" id="ARBA00022478"/>
    </source>
</evidence>
<keyword evidence="7" id="KW-0804">Transcription</keyword>
<reference evidence="13 14" key="1">
    <citation type="journal article" date="2015" name="Nature">
        <title>rRNA introns, odd ribosomes, and small enigmatic genomes across a large radiation of phyla.</title>
        <authorList>
            <person name="Brown C.T."/>
            <person name="Hug L.A."/>
            <person name="Thomas B.C."/>
            <person name="Sharon I."/>
            <person name="Castelle C.J."/>
            <person name="Singh A."/>
            <person name="Wilkins M.J."/>
            <person name="Williams K.H."/>
            <person name="Banfield J.F."/>
        </authorList>
    </citation>
    <scope>NUCLEOTIDE SEQUENCE [LARGE SCALE GENOMIC DNA]</scope>
</reference>
<dbReference type="InterPro" id="IPR011773">
    <property type="entry name" value="DNA-dir_RpoA"/>
</dbReference>
<feature type="region of interest" description="Disordered" evidence="11">
    <location>
        <begin position="236"/>
        <end position="256"/>
    </location>
</feature>
<dbReference type="SUPFAM" id="SSF56553">
    <property type="entry name" value="Insert subdomain of RNA polymerase alpha subunit"/>
    <property type="match status" value="1"/>
</dbReference>
<dbReference type="Pfam" id="PF01000">
    <property type="entry name" value="RNA_pol_A_bac"/>
    <property type="match status" value="1"/>
</dbReference>
<evidence type="ECO:0000256" key="5">
    <source>
        <dbReference type="ARBA" id="ARBA00022679"/>
    </source>
</evidence>
<dbReference type="GO" id="GO:0005737">
    <property type="term" value="C:cytoplasm"/>
    <property type="evidence" value="ECO:0007669"/>
    <property type="project" value="UniProtKB-ARBA"/>
</dbReference>
<comment type="catalytic activity">
    <reaction evidence="10">
        <text>RNA(n) + a ribonucleoside 5'-triphosphate = RNA(n+1) + diphosphate</text>
        <dbReference type="Rhea" id="RHEA:21248"/>
        <dbReference type="Rhea" id="RHEA-COMP:14527"/>
        <dbReference type="Rhea" id="RHEA-COMP:17342"/>
        <dbReference type="ChEBI" id="CHEBI:33019"/>
        <dbReference type="ChEBI" id="CHEBI:61557"/>
        <dbReference type="ChEBI" id="CHEBI:140395"/>
        <dbReference type="EC" id="2.7.7.6"/>
    </reaction>
</comment>
<proteinExistence type="inferred from homology"/>
<dbReference type="GO" id="GO:0003677">
    <property type="term" value="F:DNA binding"/>
    <property type="evidence" value="ECO:0007669"/>
    <property type="project" value="InterPro"/>
</dbReference>
<organism evidence="13 14">
    <name type="scientific">Candidatus Nomurabacteria bacterium GW2011_GWA1_46_11</name>
    <dbReference type="NCBI Taxonomy" id="1618732"/>
    <lineage>
        <taxon>Bacteria</taxon>
        <taxon>Candidatus Nomuraibacteriota</taxon>
    </lineage>
</organism>
<dbReference type="GO" id="GO:0003899">
    <property type="term" value="F:DNA-directed RNA polymerase activity"/>
    <property type="evidence" value="ECO:0007669"/>
    <property type="project" value="UniProtKB-EC"/>
</dbReference>
<evidence type="ECO:0000256" key="8">
    <source>
        <dbReference type="ARBA" id="ARBA00032524"/>
    </source>
</evidence>
<evidence type="ECO:0000256" key="1">
    <source>
        <dbReference type="ARBA" id="ARBA00007123"/>
    </source>
</evidence>
<dbReference type="Proteomes" id="UP000034107">
    <property type="component" value="Unassembled WGS sequence"/>
</dbReference>
<dbReference type="NCBIfam" id="NF003519">
    <property type="entry name" value="PRK05182.2-5"/>
    <property type="match status" value="1"/>
</dbReference>
<sequence>MDYTYLSETVKIKKVSEDERNGVFEIEGLFRGYGLTIGNALRRVLLSSLPGAAITRFTVKGAGHEFTTIPGMVEDVVELGLNLKQVKFAFYAEGPQELFLRFKGEGDVKAKDITDSAQVRVMNPDLHIATLSTKGAELDIVLTVEKGLGYVPVEAQKTERLPVGTIALDAVFSPVVNVNYTVENMRVGDRTDYNRVRVEIETDGTVSPSSALHKAANILIDHLKKVVDVEVVQAKEEKASKKEKKAEEPKEEVKEK</sequence>
<dbReference type="AlphaFoldDB" id="A0A0G1RML9"/>
<dbReference type="EC" id="2.7.7.6" evidence="2"/>
<comment type="caution">
    <text evidence="13">The sequence shown here is derived from an EMBL/GenBank/DDBJ whole genome shotgun (WGS) entry which is preliminary data.</text>
</comment>
<dbReference type="InterPro" id="IPR011262">
    <property type="entry name" value="DNA-dir_RNA_pol_insert"/>
</dbReference>
<dbReference type="Pfam" id="PF01193">
    <property type="entry name" value="RNA_pol_L"/>
    <property type="match status" value="1"/>
</dbReference>
<keyword evidence="5" id="KW-0808">Transferase</keyword>
<evidence type="ECO:0000256" key="2">
    <source>
        <dbReference type="ARBA" id="ARBA00012418"/>
    </source>
</evidence>
<gene>
    <name evidence="13" type="ORF">UX31_C0006G0062</name>
</gene>
<name>A0A0G1RML9_9BACT</name>
<keyword evidence="4 13" id="KW-0240">DNA-directed RNA polymerase</keyword>
<dbReference type="Gene3D" id="2.170.120.12">
    <property type="entry name" value="DNA-directed RNA polymerase, insert domain"/>
    <property type="match status" value="1"/>
</dbReference>
<dbReference type="InterPro" id="IPR011263">
    <property type="entry name" value="DNA-dir_RNA_pol_RpoA/D/Rpb3"/>
</dbReference>
<dbReference type="NCBIfam" id="TIGR02027">
    <property type="entry name" value="rpoA"/>
    <property type="match status" value="1"/>
</dbReference>
<evidence type="ECO:0000256" key="11">
    <source>
        <dbReference type="SAM" id="MobiDB-lite"/>
    </source>
</evidence>
<dbReference type="GO" id="GO:0000428">
    <property type="term" value="C:DNA-directed RNA polymerase complex"/>
    <property type="evidence" value="ECO:0007669"/>
    <property type="project" value="UniProtKB-KW"/>
</dbReference>
<dbReference type="FunFam" id="2.170.120.12:FF:000001">
    <property type="entry name" value="DNA-directed RNA polymerase subunit alpha"/>
    <property type="match status" value="1"/>
</dbReference>
<dbReference type="GO" id="GO:0006351">
    <property type="term" value="P:DNA-templated transcription"/>
    <property type="evidence" value="ECO:0007669"/>
    <property type="project" value="InterPro"/>
</dbReference>
<dbReference type="InterPro" id="IPR036643">
    <property type="entry name" value="RNApol_insert_sf"/>
</dbReference>
<feature type="domain" description="DNA-directed RNA polymerase RpoA/D/Rpb3-type" evidence="12">
    <location>
        <begin position="21"/>
        <end position="229"/>
    </location>
</feature>
<evidence type="ECO:0000256" key="10">
    <source>
        <dbReference type="ARBA" id="ARBA00048552"/>
    </source>
</evidence>
<dbReference type="InterPro" id="IPR036603">
    <property type="entry name" value="RBP11-like"/>
</dbReference>
<comment type="similarity">
    <text evidence="1">Belongs to the RNA polymerase alpha chain family.</text>
</comment>
<dbReference type="CDD" id="cd06928">
    <property type="entry name" value="RNAP_alpha_NTD"/>
    <property type="match status" value="1"/>
</dbReference>
<accession>A0A0G1RML9</accession>
<dbReference type="Gene3D" id="3.30.1360.10">
    <property type="entry name" value="RNA polymerase, RBP11-like subunit"/>
    <property type="match status" value="1"/>
</dbReference>
<dbReference type="GO" id="GO:0046983">
    <property type="term" value="F:protein dimerization activity"/>
    <property type="evidence" value="ECO:0007669"/>
    <property type="project" value="InterPro"/>
</dbReference>
<evidence type="ECO:0000313" key="13">
    <source>
        <dbReference type="EMBL" id="KKU22150.1"/>
    </source>
</evidence>
<evidence type="ECO:0000256" key="7">
    <source>
        <dbReference type="ARBA" id="ARBA00023163"/>
    </source>
</evidence>
<evidence type="ECO:0000256" key="3">
    <source>
        <dbReference type="ARBA" id="ARBA00015972"/>
    </source>
</evidence>
<evidence type="ECO:0000259" key="12">
    <source>
        <dbReference type="SMART" id="SM00662"/>
    </source>
</evidence>
<dbReference type="EMBL" id="LCLS01000006">
    <property type="protein sequence ID" value="KKU22150.1"/>
    <property type="molecule type" value="Genomic_DNA"/>
</dbReference>
<evidence type="ECO:0000313" key="14">
    <source>
        <dbReference type="Proteomes" id="UP000034107"/>
    </source>
</evidence>
<keyword evidence="6" id="KW-0548">Nucleotidyltransferase</keyword>
<evidence type="ECO:0000256" key="6">
    <source>
        <dbReference type="ARBA" id="ARBA00022695"/>
    </source>
</evidence>
<evidence type="ECO:0000256" key="9">
    <source>
        <dbReference type="ARBA" id="ARBA00033070"/>
    </source>
</evidence>
<dbReference type="SMART" id="SM00662">
    <property type="entry name" value="RPOLD"/>
    <property type="match status" value="1"/>
</dbReference>
<dbReference type="SUPFAM" id="SSF55257">
    <property type="entry name" value="RBP11-like subunits of RNA polymerase"/>
    <property type="match status" value="1"/>
</dbReference>
<dbReference type="PATRIC" id="fig|1618732.3.peg.322"/>
<protein>
    <recommendedName>
        <fullName evidence="3">DNA-directed RNA polymerase subunit alpha</fullName>
        <ecNumber evidence="2">2.7.7.6</ecNumber>
    </recommendedName>
    <alternativeName>
        <fullName evidence="9">RNA polymerase subunit alpha</fullName>
    </alternativeName>
    <alternativeName>
        <fullName evidence="8">Transcriptase subunit alpha</fullName>
    </alternativeName>
</protein>